<gene>
    <name evidence="2" type="ORF">IFM89_016051</name>
</gene>
<name>A0A835HQ56_9MAGN</name>
<keyword evidence="3" id="KW-1185">Reference proteome</keyword>
<sequence length="193" mass="21678">MGNSEKITLDTNDNSPQDSYDDVQLRAPKVKPSRGSSKRKKGVLERIAQKKTVQSKQKGVGDENATMTDKLSSNPIDMGDTLKSSPSASKKRNPNNLDAHPNTYNATQVPLMQQNIYPPTYMTGYPMMYDTDGAPQVNHQQQSDVPFFLTSDQDRNQSFVSSECPVPMFYMPSYPGGPVRRRRRLHFEDSSRA</sequence>
<feature type="compositionally biased region" description="Basic residues" evidence="1">
    <location>
        <begin position="28"/>
        <end position="41"/>
    </location>
</feature>
<feature type="region of interest" description="Disordered" evidence="1">
    <location>
        <begin position="1"/>
        <end position="105"/>
    </location>
</feature>
<protein>
    <submittedName>
        <fullName evidence="2">Uncharacterized protein</fullName>
    </submittedName>
</protein>
<dbReference type="Proteomes" id="UP000631114">
    <property type="component" value="Unassembled WGS sequence"/>
</dbReference>
<evidence type="ECO:0000256" key="1">
    <source>
        <dbReference type="SAM" id="MobiDB-lite"/>
    </source>
</evidence>
<comment type="caution">
    <text evidence="2">The sequence shown here is derived from an EMBL/GenBank/DDBJ whole genome shotgun (WGS) entry which is preliminary data.</text>
</comment>
<feature type="compositionally biased region" description="Polar residues" evidence="1">
    <location>
        <begin position="65"/>
        <end position="75"/>
    </location>
</feature>
<proteinExistence type="predicted"/>
<evidence type="ECO:0000313" key="3">
    <source>
        <dbReference type="Proteomes" id="UP000631114"/>
    </source>
</evidence>
<reference evidence="2 3" key="1">
    <citation type="submission" date="2020-10" db="EMBL/GenBank/DDBJ databases">
        <title>The Coptis chinensis genome and diversification of protoberbering-type alkaloids.</title>
        <authorList>
            <person name="Wang B."/>
            <person name="Shu S."/>
            <person name="Song C."/>
            <person name="Liu Y."/>
        </authorList>
    </citation>
    <scope>NUCLEOTIDE SEQUENCE [LARGE SCALE GENOMIC DNA]</scope>
    <source>
        <strain evidence="2">HL-2020</strain>
        <tissue evidence="2">Leaf</tissue>
    </source>
</reference>
<accession>A0A835HQ56</accession>
<evidence type="ECO:0000313" key="2">
    <source>
        <dbReference type="EMBL" id="KAF9601078.1"/>
    </source>
</evidence>
<dbReference type="AlphaFoldDB" id="A0A835HQ56"/>
<dbReference type="EMBL" id="JADFTS010000006">
    <property type="protein sequence ID" value="KAF9601078.1"/>
    <property type="molecule type" value="Genomic_DNA"/>
</dbReference>
<feature type="compositionally biased region" description="Polar residues" evidence="1">
    <location>
        <begin position="1"/>
        <end position="18"/>
    </location>
</feature>
<organism evidence="2 3">
    <name type="scientific">Coptis chinensis</name>
    <dbReference type="NCBI Taxonomy" id="261450"/>
    <lineage>
        <taxon>Eukaryota</taxon>
        <taxon>Viridiplantae</taxon>
        <taxon>Streptophyta</taxon>
        <taxon>Embryophyta</taxon>
        <taxon>Tracheophyta</taxon>
        <taxon>Spermatophyta</taxon>
        <taxon>Magnoliopsida</taxon>
        <taxon>Ranunculales</taxon>
        <taxon>Ranunculaceae</taxon>
        <taxon>Coptidoideae</taxon>
        <taxon>Coptis</taxon>
    </lineage>
</organism>